<evidence type="ECO:0000256" key="3">
    <source>
        <dbReference type="ARBA" id="ARBA00022723"/>
    </source>
</evidence>
<feature type="binding site" evidence="9">
    <location>
        <position position="31"/>
    </location>
    <ligand>
        <name>[4Fe-4S] cluster</name>
        <dbReference type="ChEBI" id="CHEBI:49883"/>
        <note>4Fe-4S-S-AdoMet</note>
    </ligand>
</feature>
<dbReference type="Proteomes" id="UP000032336">
    <property type="component" value="Unassembled WGS sequence"/>
</dbReference>
<dbReference type="GO" id="GO:1904047">
    <property type="term" value="F:S-adenosyl-L-methionine binding"/>
    <property type="evidence" value="ECO:0007669"/>
    <property type="project" value="UniProtKB-UniRule"/>
</dbReference>
<feature type="binding site" evidence="9">
    <location>
        <position position="27"/>
    </location>
    <ligand>
        <name>substrate</name>
    </ligand>
</feature>
<reference evidence="10 11" key="1">
    <citation type="submission" date="2015-01" db="EMBL/GenBank/DDBJ databases">
        <title>Draft genome of the acidophilic iron oxidizer Ferrimicrobium acidiphilum strain T23.</title>
        <authorList>
            <person name="Poehlein A."/>
            <person name="Eisen S."/>
            <person name="Schloemann M."/>
            <person name="Johnson B.D."/>
            <person name="Daniel R."/>
            <person name="Muehling M."/>
        </authorList>
    </citation>
    <scope>NUCLEOTIDE SEQUENCE [LARGE SCALE GENOMIC DNA]</scope>
    <source>
        <strain evidence="10 11">T23</strain>
    </source>
</reference>
<organism evidence="10 11">
    <name type="scientific">Ferrimicrobium acidiphilum DSM 19497</name>
    <dbReference type="NCBI Taxonomy" id="1121877"/>
    <lineage>
        <taxon>Bacteria</taxon>
        <taxon>Bacillati</taxon>
        <taxon>Actinomycetota</taxon>
        <taxon>Acidimicrobiia</taxon>
        <taxon>Acidimicrobiales</taxon>
        <taxon>Acidimicrobiaceae</taxon>
        <taxon>Ferrimicrobium</taxon>
    </lineage>
</organism>
<dbReference type="OrthoDB" id="9782387at2"/>
<dbReference type="PANTHER" id="PTHR42836">
    <property type="entry name" value="7-CARBOXY-7-DEAZAGUANINE SYNTHASE"/>
    <property type="match status" value="1"/>
</dbReference>
<dbReference type="GO" id="GO:0000287">
    <property type="term" value="F:magnesium ion binding"/>
    <property type="evidence" value="ECO:0007669"/>
    <property type="project" value="UniProtKB-UniRule"/>
</dbReference>
<comment type="caution">
    <text evidence="10">The sequence shown here is derived from an EMBL/GenBank/DDBJ whole genome shotgun (WGS) entry which is preliminary data.</text>
</comment>
<dbReference type="InterPro" id="IPR013785">
    <property type="entry name" value="Aldolase_TIM"/>
</dbReference>
<dbReference type="Gene3D" id="3.20.20.70">
    <property type="entry name" value="Aldolase class I"/>
    <property type="match status" value="1"/>
</dbReference>
<comment type="cofactor">
    <cofactor evidence="9">
        <name>Mg(2+)</name>
        <dbReference type="ChEBI" id="CHEBI:18420"/>
    </cofactor>
</comment>
<feature type="binding site" evidence="9">
    <location>
        <position position="49"/>
    </location>
    <ligand>
        <name>[4Fe-4S] cluster</name>
        <dbReference type="ChEBI" id="CHEBI:49883"/>
        <note>4Fe-4S-S-AdoMet</note>
    </ligand>
</feature>
<feature type="binding site" evidence="9">
    <location>
        <position position="93"/>
    </location>
    <ligand>
        <name>substrate</name>
    </ligand>
</feature>
<dbReference type="UniPathway" id="UPA00391"/>
<comment type="caution">
    <text evidence="9">Lacks conserved residue(s) required for the propagation of feature annotation.</text>
</comment>
<evidence type="ECO:0000256" key="8">
    <source>
        <dbReference type="ARBA" id="ARBA00023239"/>
    </source>
</evidence>
<dbReference type="EC" id="4.3.99.3" evidence="9"/>
<sequence length="213" mass="23400">MAYIVKEIYYTLQGEGMQVGRPAVFCRFSRCNLWTGKESQRAQAICQFCDTDFVGTDGPGGGRFASAIDLASAIASSWEGSSHTRSKPYVVCTGGEPLLQLDERAVDALHDQGFAVGVETNGTQPAPRGLDWICVSPKAGAPLVLDRGDELKLVYPQALAPPELFEELQFDHLLLQPMDGPKRAENTARAIDYCLAHPQWRLSLQTHKYTGIR</sequence>
<comment type="subunit">
    <text evidence="9">Homodimer.</text>
</comment>
<keyword evidence="5 9" id="KW-0460">Magnesium</keyword>
<feature type="binding site" evidence="9">
    <location>
        <begin position="48"/>
        <end position="50"/>
    </location>
    <ligand>
        <name>S-adenosyl-L-methionine</name>
        <dbReference type="ChEBI" id="CHEBI:59789"/>
    </ligand>
</feature>
<feature type="binding site" evidence="9">
    <location>
        <position position="46"/>
    </location>
    <ligand>
        <name>[4Fe-4S] cluster</name>
        <dbReference type="ChEBI" id="CHEBI:49883"/>
        <note>4Fe-4S-S-AdoMet</note>
    </ligand>
</feature>
<keyword evidence="8 9" id="KW-0456">Lyase</keyword>
<dbReference type="PATRIC" id="fig|1121877.4.peg.1901"/>
<dbReference type="SFLD" id="SFLDF00376">
    <property type="entry name" value="7-carboxy-7-deazaguanine_synth"/>
    <property type="match status" value="1"/>
</dbReference>
<dbReference type="SFLD" id="SFLDS00029">
    <property type="entry name" value="Radical_SAM"/>
    <property type="match status" value="1"/>
</dbReference>
<evidence type="ECO:0000256" key="1">
    <source>
        <dbReference type="ARBA" id="ARBA00022485"/>
    </source>
</evidence>
<feature type="binding site" evidence="9">
    <location>
        <position position="51"/>
    </location>
    <ligand>
        <name>Mg(2+)</name>
        <dbReference type="ChEBI" id="CHEBI:18420"/>
    </ligand>
</feature>
<proteinExistence type="inferred from homology"/>
<name>A0A0D8FW57_9ACTN</name>
<keyword evidence="6 9" id="KW-0408">Iron</keyword>
<evidence type="ECO:0000256" key="2">
    <source>
        <dbReference type="ARBA" id="ARBA00022691"/>
    </source>
</evidence>
<dbReference type="HAMAP" id="MF_00917">
    <property type="entry name" value="QueE"/>
    <property type="match status" value="1"/>
</dbReference>
<dbReference type="eggNOG" id="COG0602">
    <property type="taxonomic scope" value="Bacteria"/>
</dbReference>
<evidence type="ECO:0000256" key="9">
    <source>
        <dbReference type="HAMAP-Rule" id="MF_00917"/>
    </source>
</evidence>
<dbReference type="RefSeq" id="WP_035389407.1">
    <property type="nucleotide sequence ID" value="NZ_JQKF01000012.1"/>
</dbReference>
<keyword evidence="11" id="KW-1185">Reference proteome</keyword>
<comment type="function">
    <text evidence="9">Catalyzes the complex heterocyclic radical-mediated conversion of 6-carboxy-5,6,7,8-tetrahydropterin (CPH4) to 7-carboxy-7-deazaguanine (CDG), a step common to the biosynthetic pathways of all 7-deazapurine-containing compounds.</text>
</comment>
<evidence type="ECO:0000313" key="10">
    <source>
        <dbReference type="EMBL" id="KJE76487.1"/>
    </source>
</evidence>
<keyword evidence="7 9" id="KW-0411">Iron-sulfur</keyword>
<comment type="pathway">
    <text evidence="9">Purine metabolism; 7-cyano-7-deazaguanine biosynthesis.</text>
</comment>
<dbReference type="InterPro" id="IPR024924">
    <property type="entry name" value="7-CO-7-deazaguanine_synth-like"/>
</dbReference>
<keyword evidence="2 9" id="KW-0949">S-adenosyl-L-methionine</keyword>
<dbReference type="PANTHER" id="PTHR42836:SF1">
    <property type="entry name" value="7-CARBOXY-7-DEAZAGUANINE SYNTHASE"/>
    <property type="match status" value="1"/>
</dbReference>
<dbReference type="EMBL" id="JXUW01000015">
    <property type="protein sequence ID" value="KJE76487.1"/>
    <property type="molecule type" value="Genomic_DNA"/>
</dbReference>
<feature type="binding site" evidence="9">
    <location>
        <position position="95"/>
    </location>
    <ligand>
        <name>S-adenosyl-L-methionine</name>
        <dbReference type="ChEBI" id="CHEBI:59789"/>
    </ligand>
</feature>
<dbReference type="GO" id="GO:0008616">
    <property type="term" value="P:tRNA queuosine(34) biosynthetic process"/>
    <property type="evidence" value="ECO:0007669"/>
    <property type="project" value="UniProtKB-UniRule"/>
</dbReference>
<comment type="cofactor">
    <cofactor evidence="9">
        <name>S-adenosyl-L-methionine</name>
        <dbReference type="ChEBI" id="CHEBI:59789"/>
    </cofactor>
    <text evidence="9">Binds 1 S-adenosyl-L-methionine per subunit.</text>
</comment>
<comment type="catalytic activity">
    <reaction evidence="9">
        <text>6-carboxy-5,6,7,8-tetrahydropterin + H(+) = 7-carboxy-7-carbaguanine + NH4(+)</text>
        <dbReference type="Rhea" id="RHEA:27974"/>
        <dbReference type="ChEBI" id="CHEBI:15378"/>
        <dbReference type="ChEBI" id="CHEBI:28938"/>
        <dbReference type="ChEBI" id="CHEBI:61032"/>
        <dbReference type="ChEBI" id="CHEBI:61036"/>
        <dbReference type="EC" id="4.3.99.3"/>
    </reaction>
</comment>
<dbReference type="AlphaFoldDB" id="A0A0D8FW57"/>
<keyword evidence="4 9" id="KW-0671">Queuosine biosynthesis</keyword>
<dbReference type="GeneID" id="78372874"/>
<feature type="binding site" evidence="9">
    <location>
        <begin position="12"/>
        <end position="14"/>
    </location>
    <ligand>
        <name>substrate</name>
    </ligand>
</feature>
<keyword evidence="3 9" id="KW-0479">Metal-binding</keyword>
<feature type="binding site" evidence="9">
    <location>
        <begin position="136"/>
        <end position="138"/>
    </location>
    <ligand>
        <name>S-adenosyl-L-methionine</name>
        <dbReference type="ChEBI" id="CHEBI:59789"/>
    </ligand>
</feature>
<evidence type="ECO:0000313" key="11">
    <source>
        <dbReference type="Proteomes" id="UP000032336"/>
    </source>
</evidence>
<evidence type="ECO:0000256" key="7">
    <source>
        <dbReference type="ARBA" id="ARBA00023014"/>
    </source>
</evidence>
<dbReference type="GO" id="GO:0016840">
    <property type="term" value="F:carbon-nitrogen lyase activity"/>
    <property type="evidence" value="ECO:0007669"/>
    <property type="project" value="UniProtKB-UniRule"/>
</dbReference>
<comment type="similarity">
    <text evidence="9">Belongs to the radical SAM superfamily. 7-carboxy-7-deazaguanine synthase family.</text>
</comment>
<comment type="cofactor">
    <cofactor evidence="9">
        <name>[4Fe-4S] cluster</name>
        <dbReference type="ChEBI" id="CHEBI:49883"/>
    </cofactor>
    <text evidence="9">Binds 1 [4Fe-4S] cluster. The cluster is coordinated with 3 cysteines and an exchangeable S-adenosyl-L-methionine.</text>
</comment>
<accession>A0A0D8FW57</accession>
<dbReference type="InterPro" id="IPR007197">
    <property type="entry name" value="rSAM"/>
</dbReference>
<evidence type="ECO:0000256" key="4">
    <source>
        <dbReference type="ARBA" id="ARBA00022785"/>
    </source>
</evidence>
<dbReference type="STRING" id="1121877.FEAC_17140"/>
<dbReference type="NCBIfam" id="TIGR04508">
    <property type="entry name" value="queE_Cx14CxxC"/>
    <property type="match status" value="1"/>
</dbReference>
<dbReference type="GO" id="GO:0051539">
    <property type="term" value="F:4 iron, 4 sulfur cluster binding"/>
    <property type="evidence" value="ECO:0007669"/>
    <property type="project" value="UniProtKB-UniRule"/>
</dbReference>
<keyword evidence="1 9" id="KW-0004">4Fe-4S</keyword>
<evidence type="ECO:0000256" key="5">
    <source>
        <dbReference type="ARBA" id="ARBA00022842"/>
    </source>
</evidence>
<protein>
    <recommendedName>
        <fullName evidence="9">7-carboxy-7-deazaguanine synthase</fullName>
        <shortName evidence="9">CDG synthase</shortName>
        <ecNumber evidence="9">4.3.99.3</ecNumber>
    </recommendedName>
    <alternativeName>
        <fullName evidence="9">Queuosine biosynthesis protein QueE</fullName>
    </alternativeName>
</protein>
<evidence type="ECO:0000256" key="6">
    <source>
        <dbReference type="ARBA" id="ARBA00023004"/>
    </source>
</evidence>
<gene>
    <name evidence="9 10" type="primary">queE</name>
    <name evidence="10" type="ORF">FEAC_17140</name>
</gene>
<dbReference type="InterPro" id="IPR030977">
    <property type="entry name" value="QueE_Cx14CxxC"/>
</dbReference>
<feature type="binding site" evidence="9">
    <location>
        <begin position="176"/>
        <end position="179"/>
    </location>
    <ligand>
        <name>S-adenosyl-L-methionine</name>
        <dbReference type="ChEBI" id="CHEBI:59789"/>
    </ligand>
</feature>